<organism evidence="1 2">
    <name type="scientific">Paenibacillus amylolyticus</name>
    <dbReference type="NCBI Taxonomy" id="1451"/>
    <lineage>
        <taxon>Bacteria</taxon>
        <taxon>Bacillati</taxon>
        <taxon>Bacillota</taxon>
        <taxon>Bacilli</taxon>
        <taxon>Bacillales</taxon>
        <taxon>Paenibacillaceae</taxon>
        <taxon>Paenibacillus</taxon>
    </lineage>
</organism>
<sequence>MLDPGSSKFSSPASPLPAHELRILQEYIHHQNVQIIGEINPLRRKEIMLSNFFKSHKNQTVKLKVHSRNQFTEMMAKTEAVGRDFVNLTTLLTKYWVPFRSIVTAEQPYDQVNVPHQQHQQVVYDEDLKQKILLKFGKTVSQKDFLKQQFFEQTLAGHIKSLMNDKLIVETSTARIRSRLLDINAQEILLKEKNRQRSVPWTDILWIEKQRFI</sequence>
<evidence type="ECO:0000313" key="2">
    <source>
        <dbReference type="Proteomes" id="UP001254832"/>
    </source>
</evidence>
<dbReference type="AlphaFoldDB" id="A0AAP5LR60"/>
<protein>
    <submittedName>
        <fullName evidence="1">Uncharacterized protein</fullName>
    </submittedName>
</protein>
<accession>A0AAP5LR60</accession>
<name>A0AAP5LR60_PAEAM</name>
<comment type="caution">
    <text evidence="1">The sequence shown here is derived from an EMBL/GenBank/DDBJ whole genome shotgun (WGS) entry which is preliminary data.</text>
</comment>
<evidence type="ECO:0000313" key="1">
    <source>
        <dbReference type="EMBL" id="MDR6726365.1"/>
    </source>
</evidence>
<gene>
    <name evidence="1" type="ORF">J2W91_004876</name>
</gene>
<dbReference type="EMBL" id="JAVDTR010000016">
    <property type="protein sequence ID" value="MDR6726365.1"/>
    <property type="molecule type" value="Genomic_DNA"/>
</dbReference>
<dbReference type="Proteomes" id="UP001254832">
    <property type="component" value="Unassembled WGS sequence"/>
</dbReference>
<reference evidence="1" key="1">
    <citation type="submission" date="2023-07" db="EMBL/GenBank/DDBJ databases">
        <title>Sorghum-associated microbial communities from plants grown in Nebraska, USA.</title>
        <authorList>
            <person name="Schachtman D."/>
        </authorList>
    </citation>
    <scope>NUCLEOTIDE SEQUENCE</scope>
    <source>
        <strain evidence="1">BE80</strain>
    </source>
</reference>
<dbReference type="RefSeq" id="WP_310144594.1">
    <property type="nucleotide sequence ID" value="NZ_JAVDTR010000016.1"/>
</dbReference>
<proteinExistence type="predicted"/>